<name>A0A3P6EE87_BRAOL</name>
<evidence type="ECO:0000313" key="1">
    <source>
        <dbReference type="EMBL" id="VDD32415.1"/>
    </source>
</evidence>
<organism evidence="1">
    <name type="scientific">Brassica oleracea</name>
    <name type="common">Wild cabbage</name>
    <dbReference type="NCBI Taxonomy" id="3712"/>
    <lineage>
        <taxon>Eukaryota</taxon>
        <taxon>Viridiplantae</taxon>
        <taxon>Streptophyta</taxon>
        <taxon>Embryophyta</taxon>
        <taxon>Tracheophyta</taxon>
        <taxon>Spermatophyta</taxon>
        <taxon>Magnoliopsida</taxon>
        <taxon>eudicotyledons</taxon>
        <taxon>Gunneridae</taxon>
        <taxon>Pentapetalae</taxon>
        <taxon>rosids</taxon>
        <taxon>malvids</taxon>
        <taxon>Brassicales</taxon>
        <taxon>Brassicaceae</taxon>
        <taxon>Brassiceae</taxon>
        <taxon>Brassica</taxon>
    </lineage>
</organism>
<sequence length="79" mass="8705">MEEVAAGIIAANTSAPLAPDTSLSAETVDQRITSLSSQIVSSPPEGLQRTKTRTRQNNERCLIVMFHHEEEEDLLVLEQ</sequence>
<proteinExistence type="predicted"/>
<dbReference type="AlphaFoldDB" id="A0A3P6EE87"/>
<accession>A0A3P6EE87</accession>
<reference evidence="1" key="1">
    <citation type="submission" date="2018-11" db="EMBL/GenBank/DDBJ databases">
        <authorList>
            <consortium name="Genoscope - CEA"/>
            <person name="William W."/>
        </authorList>
    </citation>
    <scope>NUCLEOTIDE SEQUENCE</scope>
</reference>
<dbReference type="EMBL" id="LR031875">
    <property type="protein sequence ID" value="VDD32415.1"/>
    <property type="molecule type" value="Genomic_DNA"/>
</dbReference>
<gene>
    <name evidence="1" type="ORF">BOLC9T57738H</name>
</gene>
<protein>
    <submittedName>
        <fullName evidence="1">Uncharacterized protein</fullName>
    </submittedName>
</protein>